<feature type="region of interest" description="Disordered" evidence="1">
    <location>
        <begin position="127"/>
        <end position="170"/>
    </location>
</feature>
<protein>
    <submittedName>
        <fullName evidence="3">Ubiquitin-conjugating enzyme E2 10</fullName>
    </submittedName>
</protein>
<gene>
    <name evidence="3" type="ORF">OLEA9_A096115</name>
</gene>
<dbReference type="Gene3D" id="2.40.50.100">
    <property type="match status" value="1"/>
</dbReference>
<name>A0A8S0RJ30_OLEEU</name>
<dbReference type="Proteomes" id="UP000594638">
    <property type="component" value="Unassembled WGS sequence"/>
</dbReference>
<dbReference type="Gramene" id="OE9A096115T1">
    <property type="protein sequence ID" value="OE9A096115C1"/>
    <property type="gene ID" value="OE9A096115"/>
</dbReference>
<dbReference type="InterPro" id="IPR053217">
    <property type="entry name" value="ACC_Biotin_Carrier"/>
</dbReference>
<reference evidence="3 4" key="1">
    <citation type="submission" date="2019-12" db="EMBL/GenBank/DDBJ databases">
        <authorList>
            <person name="Alioto T."/>
            <person name="Alioto T."/>
            <person name="Gomez Garrido J."/>
        </authorList>
    </citation>
    <scope>NUCLEOTIDE SEQUENCE [LARGE SCALE GENOMIC DNA]</scope>
</reference>
<evidence type="ECO:0000256" key="1">
    <source>
        <dbReference type="SAM" id="MobiDB-lite"/>
    </source>
</evidence>
<dbReference type="PANTHER" id="PTHR47597">
    <property type="entry name" value="IS A MEMBER OF THE PF|00364 BIOTIN-REQUIRING ENZYMES FAMILY-RELATED"/>
    <property type="match status" value="1"/>
</dbReference>
<evidence type="ECO:0000313" key="3">
    <source>
        <dbReference type="EMBL" id="CAA2978783.1"/>
    </source>
</evidence>
<dbReference type="SUPFAM" id="SSF51230">
    <property type="entry name" value="Single hybrid motif"/>
    <property type="match status" value="1"/>
</dbReference>
<dbReference type="Pfam" id="PF00364">
    <property type="entry name" value="Biotin_lipoyl"/>
    <property type="match status" value="1"/>
</dbReference>
<organism evidence="3 4">
    <name type="scientific">Olea europaea subsp. europaea</name>
    <dbReference type="NCBI Taxonomy" id="158383"/>
    <lineage>
        <taxon>Eukaryota</taxon>
        <taxon>Viridiplantae</taxon>
        <taxon>Streptophyta</taxon>
        <taxon>Embryophyta</taxon>
        <taxon>Tracheophyta</taxon>
        <taxon>Spermatophyta</taxon>
        <taxon>Magnoliopsida</taxon>
        <taxon>eudicotyledons</taxon>
        <taxon>Gunneridae</taxon>
        <taxon>Pentapetalae</taxon>
        <taxon>asterids</taxon>
        <taxon>lamiids</taxon>
        <taxon>Lamiales</taxon>
        <taxon>Oleaceae</taxon>
        <taxon>Oleeae</taxon>
        <taxon>Olea</taxon>
    </lineage>
</organism>
<feature type="domain" description="Lipoyl-binding" evidence="2">
    <location>
        <begin position="202"/>
        <end position="274"/>
    </location>
</feature>
<dbReference type="PANTHER" id="PTHR47597:SF2">
    <property type="entry name" value="LIPOYL-BINDING DOMAIN-CONTAINING PROTEIN"/>
    <property type="match status" value="1"/>
</dbReference>
<dbReference type="InterPro" id="IPR011053">
    <property type="entry name" value="Single_hybrid_motif"/>
</dbReference>
<evidence type="ECO:0000259" key="2">
    <source>
        <dbReference type="Pfam" id="PF00364"/>
    </source>
</evidence>
<keyword evidence="4" id="KW-1185">Reference proteome</keyword>
<sequence length="283" mass="29845">MESAAVLRSFHYSVSTSSHLKSVLERPATIIMNNAPLSNLNKLPFCGGKSMSLTNKRGAILVPFVMASESTGTAKSSGNHQNGSVEKKSLQATFPNGFETLLTEVCEETKVAELKIKFGGFQMHVKRNIEPTPTPEPIVSPTSAPPVPSEPMNESAPAAPPPSPSKSSAEKISPFRNVAADKAAKLAALGASGSSGYVILSSPQVGSFRRARTLKGKKQPPACKEGDVIKEGQIVGFLDQFGSELPVRSDVAGEVLKLLYDDGEAVGYGDPLVAVLPSFHGIE</sequence>
<feature type="compositionally biased region" description="Pro residues" evidence="1">
    <location>
        <begin position="132"/>
        <end position="149"/>
    </location>
</feature>
<evidence type="ECO:0000313" key="4">
    <source>
        <dbReference type="Proteomes" id="UP000594638"/>
    </source>
</evidence>
<dbReference type="AlphaFoldDB" id="A0A8S0RJ30"/>
<comment type="caution">
    <text evidence="3">The sequence shown here is derived from an EMBL/GenBank/DDBJ whole genome shotgun (WGS) entry which is preliminary data.</text>
</comment>
<dbReference type="EMBL" id="CACTIH010003622">
    <property type="protein sequence ID" value="CAA2978783.1"/>
    <property type="molecule type" value="Genomic_DNA"/>
</dbReference>
<dbReference type="OrthoDB" id="529457at2759"/>
<dbReference type="InterPro" id="IPR000089">
    <property type="entry name" value="Biotin_lipoyl"/>
</dbReference>
<dbReference type="CDD" id="cd06850">
    <property type="entry name" value="biotinyl_domain"/>
    <property type="match status" value="1"/>
</dbReference>
<proteinExistence type="predicted"/>
<accession>A0A8S0RJ30</accession>